<dbReference type="PROSITE" id="PS00122">
    <property type="entry name" value="CARBOXYLESTERASE_B_1"/>
    <property type="match status" value="1"/>
</dbReference>
<dbReference type="PROSITE" id="PS00941">
    <property type="entry name" value="CARBOXYLESTERASE_B_2"/>
    <property type="match status" value="1"/>
</dbReference>
<dbReference type="InterPro" id="IPR019819">
    <property type="entry name" value="Carboxylesterase_B_CS"/>
</dbReference>
<evidence type="ECO:0000256" key="2">
    <source>
        <dbReference type="ARBA" id="ARBA00022801"/>
    </source>
</evidence>
<evidence type="ECO:0000313" key="5">
    <source>
        <dbReference type="EMBL" id="KAF2650147.1"/>
    </source>
</evidence>
<keyword evidence="3" id="KW-0732">Signal</keyword>
<evidence type="ECO:0000259" key="4">
    <source>
        <dbReference type="Pfam" id="PF00135"/>
    </source>
</evidence>
<dbReference type="InterPro" id="IPR019826">
    <property type="entry name" value="Carboxylesterase_B_AS"/>
</dbReference>
<keyword evidence="2 3" id="KW-0378">Hydrolase</keyword>
<proteinExistence type="inferred from homology"/>
<dbReference type="Gene3D" id="3.40.50.1820">
    <property type="entry name" value="alpha/beta hydrolase"/>
    <property type="match status" value="1"/>
</dbReference>
<dbReference type="EC" id="3.1.1.-" evidence="3"/>
<evidence type="ECO:0000313" key="6">
    <source>
        <dbReference type="Proteomes" id="UP000799324"/>
    </source>
</evidence>
<name>A0A6A6SSX9_9PLEO</name>
<evidence type="ECO:0000256" key="3">
    <source>
        <dbReference type="RuleBase" id="RU361235"/>
    </source>
</evidence>
<dbReference type="PANTHER" id="PTHR43918">
    <property type="entry name" value="ACETYLCHOLINESTERASE"/>
    <property type="match status" value="1"/>
</dbReference>
<gene>
    <name evidence="5" type="ORF">K491DRAFT_707733</name>
</gene>
<sequence length="534" mass="57241">MRYGMLTALIATTFWGSSYAESFEAALPTATIDAGVIVGTTTSVAAATSVNQYLGIPFAASPPERFSPPEKPTQWSQPLDTKVRKPACVQQFNYPEASRNFTQEIFNNPPPEESEDCLYLNVFAPGAPAAGKGRAVLYWIYGGGLQFGDAGLAAYDGSFFATYEDVIVVTVNYRTNVFGFPNSPELPLAEQNLGFLDQRLGLDWVQRNIQAFGGDPDKVTIFGESAGAFSTDALLTSYPKNSAPPFRAAILQSGQISYPIPFYADTTTAWYALAASLNCTDQSSNLTCIRAASATTIKDAIEHAELTFNPVYDNITLVSNAAKRRTSGNIATIPVLSGTDAQEGRVLEFGQNNLTAYLTSLGLDSDSIAAVEAVYPVGGSEFPSDYDAIAQVVTDNVFQCADALFANASAVAGIPSWRYYFNASFPNTQSFPNAGVYHSSEIGIVFSTYPTENATAQEYALSNFMRGTWARFAKDPLAGPGWNAVGTGSDYYEAAADLDLGVIGANGSSGVTVVRQSEVDIRCKFWEPILTADT</sequence>
<dbReference type="Pfam" id="PF00135">
    <property type="entry name" value="COesterase"/>
    <property type="match status" value="1"/>
</dbReference>
<dbReference type="EMBL" id="MU004465">
    <property type="protein sequence ID" value="KAF2650147.1"/>
    <property type="molecule type" value="Genomic_DNA"/>
</dbReference>
<reference evidence="5" key="1">
    <citation type="journal article" date="2020" name="Stud. Mycol.">
        <title>101 Dothideomycetes genomes: a test case for predicting lifestyles and emergence of pathogens.</title>
        <authorList>
            <person name="Haridas S."/>
            <person name="Albert R."/>
            <person name="Binder M."/>
            <person name="Bloem J."/>
            <person name="Labutti K."/>
            <person name="Salamov A."/>
            <person name="Andreopoulos B."/>
            <person name="Baker S."/>
            <person name="Barry K."/>
            <person name="Bills G."/>
            <person name="Bluhm B."/>
            <person name="Cannon C."/>
            <person name="Castanera R."/>
            <person name="Culley D."/>
            <person name="Daum C."/>
            <person name="Ezra D."/>
            <person name="Gonzalez J."/>
            <person name="Henrissat B."/>
            <person name="Kuo A."/>
            <person name="Liang C."/>
            <person name="Lipzen A."/>
            <person name="Lutzoni F."/>
            <person name="Magnuson J."/>
            <person name="Mondo S."/>
            <person name="Nolan M."/>
            <person name="Ohm R."/>
            <person name="Pangilinan J."/>
            <person name="Park H.-J."/>
            <person name="Ramirez L."/>
            <person name="Alfaro M."/>
            <person name="Sun H."/>
            <person name="Tritt A."/>
            <person name="Yoshinaga Y."/>
            <person name="Zwiers L.-H."/>
            <person name="Turgeon B."/>
            <person name="Goodwin S."/>
            <person name="Spatafora J."/>
            <person name="Crous P."/>
            <person name="Grigoriev I."/>
        </authorList>
    </citation>
    <scope>NUCLEOTIDE SEQUENCE</scope>
    <source>
        <strain evidence="5">CBS 122681</strain>
    </source>
</reference>
<evidence type="ECO:0000256" key="1">
    <source>
        <dbReference type="ARBA" id="ARBA00005964"/>
    </source>
</evidence>
<dbReference type="SUPFAM" id="SSF53474">
    <property type="entry name" value="alpha/beta-Hydrolases"/>
    <property type="match status" value="1"/>
</dbReference>
<dbReference type="InterPro" id="IPR029058">
    <property type="entry name" value="AB_hydrolase_fold"/>
</dbReference>
<feature type="domain" description="Carboxylesterase type B" evidence="4">
    <location>
        <begin position="29"/>
        <end position="475"/>
    </location>
</feature>
<dbReference type="GO" id="GO:0052689">
    <property type="term" value="F:carboxylic ester hydrolase activity"/>
    <property type="evidence" value="ECO:0007669"/>
    <property type="project" value="TreeGrafter"/>
</dbReference>
<dbReference type="PANTHER" id="PTHR43918:SF4">
    <property type="entry name" value="CARBOXYLIC ESTER HYDROLASE"/>
    <property type="match status" value="1"/>
</dbReference>
<dbReference type="AlphaFoldDB" id="A0A6A6SSX9"/>
<accession>A0A6A6SSX9</accession>
<dbReference type="Proteomes" id="UP000799324">
    <property type="component" value="Unassembled WGS sequence"/>
</dbReference>
<dbReference type="InterPro" id="IPR050654">
    <property type="entry name" value="AChE-related_enzymes"/>
</dbReference>
<dbReference type="InterPro" id="IPR002018">
    <property type="entry name" value="CarbesteraseB"/>
</dbReference>
<feature type="chain" id="PRO_5025717177" description="Carboxylic ester hydrolase" evidence="3">
    <location>
        <begin position="21"/>
        <end position="534"/>
    </location>
</feature>
<keyword evidence="6" id="KW-1185">Reference proteome</keyword>
<protein>
    <recommendedName>
        <fullName evidence="3">Carboxylic ester hydrolase</fullName>
        <ecNumber evidence="3">3.1.1.-</ecNumber>
    </recommendedName>
</protein>
<comment type="similarity">
    <text evidence="1 3">Belongs to the type-B carboxylesterase/lipase family.</text>
</comment>
<feature type="signal peptide" evidence="3">
    <location>
        <begin position="1"/>
        <end position="20"/>
    </location>
</feature>
<dbReference type="OrthoDB" id="408631at2759"/>
<organism evidence="5 6">
    <name type="scientific">Lophiostoma macrostomum CBS 122681</name>
    <dbReference type="NCBI Taxonomy" id="1314788"/>
    <lineage>
        <taxon>Eukaryota</taxon>
        <taxon>Fungi</taxon>
        <taxon>Dikarya</taxon>
        <taxon>Ascomycota</taxon>
        <taxon>Pezizomycotina</taxon>
        <taxon>Dothideomycetes</taxon>
        <taxon>Pleosporomycetidae</taxon>
        <taxon>Pleosporales</taxon>
        <taxon>Lophiostomataceae</taxon>
        <taxon>Lophiostoma</taxon>
    </lineage>
</organism>